<evidence type="ECO:0000259" key="3">
    <source>
        <dbReference type="PROSITE" id="PS50902"/>
    </source>
</evidence>
<dbReference type="Pfam" id="PF03358">
    <property type="entry name" value="FMN_red"/>
    <property type="match status" value="1"/>
</dbReference>
<dbReference type="NCBIfam" id="NF002999">
    <property type="entry name" value="PRK03767.1"/>
    <property type="match status" value="1"/>
</dbReference>
<dbReference type="GO" id="GO:0003955">
    <property type="term" value="F:NAD(P)H dehydrogenase (quinone) activity"/>
    <property type="evidence" value="ECO:0007669"/>
    <property type="project" value="InterPro"/>
</dbReference>
<feature type="region of interest" description="Disordered" evidence="2">
    <location>
        <begin position="205"/>
        <end position="244"/>
    </location>
</feature>
<reference evidence="4" key="1">
    <citation type="submission" date="2020-12" db="EMBL/GenBank/DDBJ databases">
        <title>Metabolic potential, ecology and presence of endohyphal bacteria is reflected in genomic diversity of Mucoromycotina.</title>
        <authorList>
            <person name="Muszewska A."/>
            <person name="Okrasinska A."/>
            <person name="Steczkiewicz K."/>
            <person name="Drgas O."/>
            <person name="Orlowska M."/>
            <person name="Perlinska-Lenart U."/>
            <person name="Aleksandrzak-Piekarczyk T."/>
            <person name="Szatraj K."/>
            <person name="Zielenkiewicz U."/>
            <person name="Pilsyk S."/>
            <person name="Malc E."/>
            <person name="Mieczkowski P."/>
            <person name="Kruszewska J.S."/>
            <person name="Biernat P."/>
            <person name="Pawlowska J."/>
        </authorList>
    </citation>
    <scope>NUCLEOTIDE SEQUENCE</scope>
    <source>
        <strain evidence="4">WA0000051536</strain>
    </source>
</reference>
<feature type="compositionally biased region" description="Low complexity" evidence="2">
    <location>
        <begin position="261"/>
        <end position="271"/>
    </location>
</feature>
<comment type="caution">
    <text evidence="4">The sequence shown here is derived from an EMBL/GenBank/DDBJ whole genome shotgun (WGS) entry which is preliminary data.</text>
</comment>
<proteinExistence type="inferred from homology"/>
<accession>A0A8H7UAF0</accession>
<gene>
    <name evidence="4" type="ORF">INT44_001446</name>
</gene>
<feature type="compositionally biased region" description="Gly residues" evidence="2">
    <location>
        <begin position="232"/>
        <end position="244"/>
    </location>
</feature>
<keyword evidence="5" id="KW-1185">Reference proteome</keyword>
<feature type="compositionally biased region" description="Polar residues" evidence="2">
    <location>
        <begin position="424"/>
        <end position="467"/>
    </location>
</feature>
<dbReference type="PROSITE" id="PS50902">
    <property type="entry name" value="FLAVODOXIN_LIKE"/>
    <property type="match status" value="1"/>
</dbReference>
<feature type="domain" description="Flavodoxin-like" evidence="3">
    <location>
        <begin position="4"/>
        <end position="190"/>
    </location>
</feature>
<dbReference type="InterPro" id="IPR010089">
    <property type="entry name" value="Flavoprotein_WrbA-like"/>
</dbReference>
<feature type="compositionally biased region" description="Polar residues" evidence="2">
    <location>
        <begin position="205"/>
        <end position="222"/>
    </location>
</feature>
<dbReference type="InterPro" id="IPR005025">
    <property type="entry name" value="FMN_Rdtase-like_dom"/>
</dbReference>
<feature type="region of interest" description="Disordered" evidence="2">
    <location>
        <begin position="261"/>
        <end position="485"/>
    </location>
</feature>
<protein>
    <recommendedName>
        <fullName evidence="3">Flavodoxin-like domain-containing protein</fullName>
    </recommendedName>
</protein>
<dbReference type="SUPFAM" id="SSF52218">
    <property type="entry name" value="Flavoproteins"/>
    <property type="match status" value="1"/>
</dbReference>
<dbReference type="AlphaFoldDB" id="A0A8H7UAF0"/>
<name>A0A8H7UAF0_9FUNG</name>
<evidence type="ECO:0000313" key="4">
    <source>
        <dbReference type="EMBL" id="KAG2178296.1"/>
    </source>
</evidence>
<organism evidence="4 5">
    <name type="scientific">Umbelopsis vinacea</name>
    <dbReference type="NCBI Taxonomy" id="44442"/>
    <lineage>
        <taxon>Eukaryota</taxon>
        <taxon>Fungi</taxon>
        <taxon>Fungi incertae sedis</taxon>
        <taxon>Mucoromycota</taxon>
        <taxon>Mucoromycotina</taxon>
        <taxon>Umbelopsidomycetes</taxon>
        <taxon>Umbelopsidales</taxon>
        <taxon>Umbelopsidaceae</taxon>
        <taxon>Umbelopsis</taxon>
    </lineage>
</organism>
<dbReference type="PANTHER" id="PTHR30546">
    <property type="entry name" value="FLAVODOXIN-RELATED PROTEIN WRBA-RELATED"/>
    <property type="match status" value="1"/>
</dbReference>
<feature type="compositionally biased region" description="Gly residues" evidence="2">
    <location>
        <begin position="317"/>
        <end position="328"/>
    </location>
</feature>
<dbReference type="PANTHER" id="PTHR30546:SF23">
    <property type="entry name" value="FLAVOPROTEIN-LIKE PROTEIN YCP4-RELATED"/>
    <property type="match status" value="1"/>
</dbReference>
<dbReference type="InterPro" id="IPR008254">
    <property type="entry name" value="Flavodoxin/NO_synth"/>
</dbReference>
<dbReference type="InterPro" id="IPR029039">
    <property type="entry name" value="Flavoprotein-like_sf"/>
</dbReference>
<sequence length="485" mass="47540">MPKVYIVIYTLYHHVYKMANAVKEGLEANGADVHLFQVEETLSDEVLTKMNAPPKPNIPVIKIEELTEADGIIFGLPTRFGIFPAQMKAFLDASGKLWATGALSGKFVATIFSTASQHGGQETTALNAVTYFAHHGMMYVPFGFANPAMFDTTEVVGGSAYGAGTITNGDGSRQPSEKELAIAKQQGETFAKIITTYETGKTNSLATSAKGTSAVATSTDPNSSLTDTTSAGGSGTGSGLGSAAGAGAVAAGAVAAGTAAAGTTGTSTNGTGTAGTGTLGSSTNGTGTTGTGTLGTSTTGTGVTGTGTLGTSTTGTGANGTGTTGTGTLGSSSSDPLGTSATGTGATGTGTLGSSTTDPLGTRTGTGTLGSSTTDPLGTSTTGTGATTGAGYADVGSVNGTTGSGVGTPSSGRAGLAVKDADRTVTSSTHSDVNVPIDNNNATLGTSEQPTPATEVPRSNATGQQAQPKKKKGFFFCCGNPNDLD</sequence>
<dbReference type="Gene3D" id="3.40.50.360">
    <property type="match status" value="1"/>
</dbReference>
<dbReference type="Proteomes" id="UP000612746">
    <property type="component" value="Unassembled WGS sequence"/>
</dbReference>
<dbReference type="OrthoDB" id="504689at2759"/>
<dbReference type="GO" id="GO:0016020">
    <property type="term" value="C:membrane"/>
    <property type="evidence" value="ECO:0007669"/>
    <property type="project" value="TreeGrafter"/>
</dbReference>
<evidence type="ECO:0000256" key="2">
    <source>
        <dbReference type="SAM" id="MobiDB-lite"/>
    </source>
</evidence>
<feature type="compositionally biased region" description="Low complexity" evidence="2">
    <location>
        <begin position="329"/>
        <end position="344"/>
    </location>
</feature>
<dbReference type="GO" id="GO:0010181">
    <property type="term" value="F:FMN binding"/>
    <property type="evidence" value="ECO:0007669"/>
    <property type="project" value="InterPro"/>
</dbReference>
<feature type="compositionally biased region" description="Low complexity" evidence="2">
    <location>
        <begin position="352"/>
        <end position="412"/>
    </location>
</feature>
<evidence type="ECO:0000256" key="1">
    <source>
        <dbReference type="ARBA" id="ARBA00006961"/>
    </source>
</evidence>
<comment type="similarity">
    <text evidence="1">Belongs to the WrbA family.</text>
</comment>
<dbReference type="FunFam" id="3.40.50.360:FF:000001">
    <property type="entry name" value="NAD(P)H dehydrogenase (Quinone) FQR1-like"/>
    <property type="match status" value="1"/>
</dbReference>
<dbReference type="EMBL" id="JAEPRA010000011">
    <property type="protein sequence ID" value="KAG2178296.1"/>
    <property type="molecule type" value="Genomic_DNA"/>
</dbReference>
<evidence type="ECO:0000313" key="5">
    <source>
        <dbReference type="Proteomes" id="UP000612746"/>
    </source>
</evidence>
<dbReference type="NCBIfam" id="TIGR01755">
    <property type="entry name" value="flav_wrbA"/>
    <property type="match status" value="1"/>
</dbReference>